<feature type="domain" description="Nephrocystin 3-like N-terminal" evidence="5">
    <location>
        <begin position="27"/>
        <end position="188"/>
    </location>
</feature>
<dbReference type="PROSITE" id="PS50082">
    <property type="entry name" value="WD_REPEATS_2"/>
    <property type="match status" value="11"/>
</dbReference>
<dbReference type="InterPro" id="IPR020472">
    <property type="entry name" value="WD40_PAC1"/>
</dbReference>
<feature type="repeat" description="WD" evidence="3">
    <location>
        <begin position="826"/>
        <end position="867"/>
    </location>
</feature>
<dbReference type="PANTHER" id="PTHR19879:SF9">
    <property type="entry name" value="TRANSCRIPTION INITIATION FACTOR TFIID SUBUNIT 5"/>
    <property type="match status" value="1"/>
</dbReference>
<dbReference type="InterPro" id="IPR055440">
    <property type="entry name" value="Beta-prop_WDR90_4th"/>
</dbReference>
<dbReference type="Gene3D" id="2.130.10.10">
    <property type="entry name" value="YVTN repeat-like/Quinoprotein amine dehydrogenase"/>
    <property type="match status" value="6"/>
</dbReference>
<evidence type="ECO:0000259" key="4">
    <source>
        <dbReference type="Pfam" id="PF23342"/>
    </source>
</evidence>
<dbReference type="CDD" id="cd00200">
    <property type="entry name" value="WD40"/>
    <property type="match status" value="2"/>
</dbReference>
<feature type="domain" description="WDR90 4th beta-propeller" evidence="4">
    <location>
        <begin position="623"/>
        <end position="745"/>
    </location>
</feature>
<dbReference type="PROSITE" id="PS50294">
    <property type="entry name" value="WD_REPEATS_REGION"/>
    <property type="match status" value="11"/>
</dbReference>
<reference evidence="7" key="2">
    <citation type="submission" date="2015-01" db="EMBL/GenBank/DDBJ databases">
        <title>Evolutionary Origins and Diversification of the Mycorrhizal Mutualists.</title>
        <authorList>
            <consortium name="DOE Joint Genome Institute"/>
            <consortium name="Mycorrhizal Genomics Consortium"/>
            <person name="Kohler A."/>
            <person name="Kuo A."/>
            <person name="Nagy L.G."/>
            <person name="Floudas D."/>
            <person name="Copeland A."/>
            <person name="Barry K.W."/>
            <person name="Cichocki N."/>
            <person name="Veneault-Fourrey C."/>
            <person name="LaButti K."/>
            <person name="Lindquist E.A."/>
            <person name="Lipzen A."/>
            <person name="Lundell T."/>
            <person name="Morin E."/>
            <person name="Murat C."/>
            <person name="Riley R."/>
            <person name="Ohm R."/>
            <person name="Sun H."/>
            <person name="Tunlid A."/>
            <person name="Henrissat B."/>
            <person name="Grigoriev I.V."/>
            <person name="Hibbett D.S."/>
            <person name="Martin F."/>
        </authorList>
    </citation>
    <scope>NUCLEOTIDE SEQUENCE [LARGE SCALE GENOMIC DNA]</scope>
    <source>
        <strain evidence="7">LaAM-08-1</strain>
    </source>
</reference>
<feature type="repeat" description="WD" evidence="3">
    <location>
        <begin position="956"/>
        <end position="997"/>
    </location>
</feature>
<dbReference type="Pfam" id="PF00400">
    <property type="entry name" value="WD40"/>
    <property type="match status" value="7"/>
</dbReference>
<dbReference type="InterPro" id="IPR019775">
    <property type="entry name" value="WD40_repeat_CS"/>
</dbReference>
<sequence>MTSYKTRQSSYGDPTGCMQGTRVKVLEELDTWASNPNSSKVYWMIGMAGIGKSTIAHTFCENLEAKNILGGSFFASRASDKTRNARLIIPVIAYALAKASPRIKVEVVKAIEDDPTLAEPTYININEQFKRLVYNPLRTTAGEVDKLYKVVVIDAVDECDNLEVVASFIKLVLEWESKIPLKIFIASRDEYRIRNAFGSTGSVRFYLHEIEKDVVENDIRKYVEASLARIKDHDSEEWPLSSEVSGLVERSGTLFIYAATAVRYITNGGQDYKSRLSALVIHGQKSINKFETDIDALYVHVLEKACEDKELHEVAPMRDLLSVAIFLRKPLPMEAITSLSLEQNAHSYLSGLTSVIHVPNQPGAVVAPFHASFPDFITNADRCSPKRCPLFHSLVASEGHQLIALKCLKLMNRSLKYNICNMLKELTVSRRERANSPENSGKISEALKYSCIYWADHLAEVKVFDAKLIGSLRVFLHEHLLHWIECISILNELHTGVKSLGGIVSVLLLLVHDARRCLQMNFEAVQKHCMEIYESALVWIPKNSLIRKTYTPDVSRVPRVIVGLPDSWGPAELIMQNGSEVESVAFSQATSRVVSGSADQTVRIWNLTTGKVEAELKGHTGWVRSVAFSQDGSQVVSGSDDNTVRIWNVTTGEMVAEMKGHTESVKSVAFSQDGSRVVSGSLDRTIRIWNVTTGKVEAELKGHTSPVTSVAFSQDGSQVVSGSTDNMVRIWNVTTGKVEAELKGHTDWVMSVSFSQDGSLVVSGSEDKTVRIWNAMTGKVEAKLKGHTDWVMSVAFSQDGSRVVSGSADRTVRIWNVTTGKVEAELKGHTNWVRSVAFSQDGSQVVSGSADKTVRIWNVMTDNSQLIFASNIPLSDGSRVKRTALGKFRRIWNVKTGKVEAGLKGHTDLVRSVAFSQDGSRVVSGSDDRTVRIWNVTTGEVEAELKGHTHCVEAELKGHTHCVMSVAFSQDGSRVVSGSADNTVRIWNATTGSVEAELKGHTNWVMSVAFSQDGSRVVSGSADKTVRIWNVATGEVEAKLKGHSDLVTAVAFSQDGSQVVSGSRDRTVRIWNVTTGDSQSIFASDITLPDGSRVNKTSPGNFRISYPLQQPTPSLNSYTQLSGDWIMANLRDCYIPSEYRNFFCSSIWGSRICLGYPSGRVVILDITPTL</sequence>
<protein>
    <recommendedName>
        <fullName evidence="8">NACHT domain-containing protein</fullName>
    </recommendedName>
</protein>
<dbReference type="PRINTS" id="PR00320">
    <property type="entry name" value="GPROTEINBRPT"/>
</dbReference>
<evidence type="ECO:0000256" key="3">
    <source>
        <dbReference type="PROSITE-ProRule" id="PRU00221"/>
    </source>
</evidence>
<feature type="repeat" description="WD" evidence="3">
    <location>
        <begin position="903"/>
        <end position="944"/>
    </location>
</feature>
<proteinExistence type="predicted"/>
<gene>
    <name evidence="6" type="ORF">K443DRAFT_106876</name>
</gene>
<feature type="repeat" description="WD" evidence="3">
    <location>
        <begin position="700"/>
        <end position="741"/>
    </location>
</feature>
<dbReference type="STRING" id="1095629.A0A0C9WKU3"/>
<dbReference type="SMART" id="SM00564">
    <property type="entry name" value="PQQ"/>
    <property type="match status" value="9"/>
</dbReference>
<evidence type="ECO:0000313" key="7">
    <source>
        <dbReference type="Proteomes" id="UP000054477"/>
    </source>
</evidence>
<evidence type="ECO:0000259" key="5">
    <source>
        <dbReference type="Pfam" id="PF24883"/>
    </source>
</evidence>
<dbReference type="PROSITE" id="PS00678">
    <property type="entry name" value="WD_REPEATS_1"/>
    <property type="match status" value="10"/>
</dbReference>
<feature type="repeat" description="WD" evidence="3">
    <location>
        <begin position="998"/>
        <end position="1039"/>
    </location>
</feature>
<dbReference type="SUPFAM" id="SSF50978">
    <property type="entry name" value="WD40 repeat-like"/>
    <property type="match status" value="1"/>
</dbReference>
<dbReference type="InterPro" id="IPR027417">
    <property type="entry name" value="P-loop_NTPase"/>
</dbReference>
<dbReference type="SUPFAM" id="SSF50998">
    <property type="entry name" value="Quinoprotein alcohol dehydrogenase-like"/>
    <property type="match status" value="1"/>
</dbReference>
<feature type="repeat" description="WD" evidence="3">
    <location>
        <begin position="784"/>
        <end position="825"/>
    </location>
</feature>
<evidence type="ECO:0000256" key="2">
    <source>
        <dbReference type="ARBA" id="ARBA00022737"/>
    </source>
</evidence>
<dbReference type="AlphaFoldDB" id="A0A0C9WKU3"/>
<feature type="repeat" description="WD" evidence="3">
    <location>
        <begin position="742"/>
        <end position="783"/>
    </location>
</feature>
<feature type="repeat" description="WD" evidence="3">
    <location>
        <begin position="658"/>
        <end position="699"/>
    </location>
</feature>
<dbReference type="PANTHER" id="PTHR19879">
    <property type="entry name" value="TRANSCRIPTION INITIATION FACTOR TFIID"/>
    <property type="match status" value="1"/>
</dbReference>
<evidence type="ECO:0000256" key="1">
    <source>
        <dbReference type="ARBA" id="ARBA00022574"/>
    </source>
</evidence>
<dbReference type="InterPro" id="IPR036322">
    <property type="entry name" value="WD40_repeat_dom_sf"/>
</dbReference>
<dbReference type="SMART" id="SM00320">
    <property type="entry name" value="WD40"/>
    <property type="match status" value="11"/>
</dbReference>
<keyword evidence="7" id="KW-1185">Reference proteome</keyword>
<dbReference type="Pfam" id="PF24883">
    <property type="entry name" value="NPHP3_N"/>
    <property type="match status" value="1"/>
</dbReference>
<dbReference type="HOGENOM" id="CLU_000288_6_3_1"/>
<dbReference type="Proteomes" id="UP000054477">
    <property type="component" value="Unassembled WGS sequence"/>
</dbReference>
<name>A0A0C9WKU3_9AGAR</name>
<keyword evidence="1 3" id="KW-0853">WD repeat</keyword>
<dbReference type="InterPro" id="IPR056884">
    <property type="entry name" value="NPHP3-like_N"/>
</dbReference>
<dbReference type="InterPro" id="IPR018391">
    <property type="entry name" value="PQQ_b-propeller_rpt"/>
</dbReference>
<feature type="repeat" description="WD" evidence="3">
    <location>
        <begin position="574"/>
        <end position="615"/>
    </location>
</feature>
<dbReference type="Pfam" id="PF23342">
    <property type="entry name" value="WDR90_beta-prop_4th"/>
    <property type="match status" value="1"/>
</dbReference>
<dbReference type="SUPFAM" id="SSF52540">
    <property type="entry name" value="P-loop containing nucleoside triphosphate hydrolases"/>
    <property type="match status" value="1"/>
</dbReference>
<dbReference type="OrthoDB" id="3027122at2759"/>
<dbReference type="InterPro" id="IPR001680">
    <property type="entry name" value="WD40_rpt"/>
</dbReference>
<evidence type="ECO:0000313" key="6">
    <source>
        <dbReference type="EMBL" id="KIJ96654.1"/>
    </source>
</evidence>
<reference evidence="6 7" key="1">
    <citation type="submission" date="2014-04" db="EMBL/GenBank/DDBJ databases">
        <authorList>
            <consortium name="DOE Joint Genome Institute"/>
            <person name="Kuo A."/>
            <person name="Kohler A."/>
            <person name="Nagy L.G."/>
            <person name="Floudas D."/>
            <person name="Copeland A."/>
            <person name="Barry K.W."/>
            <person name="Cichocki N."/>
            <person name="Veneault-Fourrey C."/>
            <person name="LaButti K."/>
            <person name="Lindquist E.A."/>
            <person name="Lipzen A."/>
            <person name="Lundell T."/>
            <person name="Morin E."/>
            <person name="Murat C."/>
            <person name="Sun H."/>
            <person name="Tunlid A."/>
            <person name="Henrissat B."/>
            <person name="Grigoriev I.V."/>
            <person name="Hibbett D.S."/>
            <person name="Martin F."/>
            <person name="Nordberg H.P."/>
            <person name="Cantor M.N."/>
            <person name="Hua S.X."/>
        </authorList>
    </citation>
    <scope>NUCLEOTIDE SEQUENCE [LARGE SCALE GENOMIC DNA]</scope>
    <source>
        <strain evidence="6 7">LaAM-08-1</strain>
    </source>
</reference>
<feature type="repeat" description="WD" evidence="3">
    <location>
        <begin position="1040"/>
        <end position="1081"/>
    </location>
</feature>
<organism evidence="6 7">
    <name type="scientific">Laccaria amethystina LaAM-08-1</name>
    <dbReference type="NCBI Taxonomy" id="1095629"/>
    <lineage>
        <taxon>Eukaryota</taxon>
        <taxon>Fungi</taxon>
        <taxon>Dikarya</taxon>
        <taxon>Basidiomycota</taxon>
        <taxon>Agaricomycotina</taxon>
        <taxon>Agaricomycetes</taxon>
        <taxon>Agaricomycetidae</taxon>
        <taxon>Agaricales</taxon>
        <taxon>Agaricineae</taxon>
        <taxon>Hydnangiaceae</taxon>
        <taxon>Laccaria</taxon>
    </lineage>
</organism>
<feature type="repeat" description="WD" evidence="3">
    <location>
        <begin position="616"/>
        <end position="657"/>
    </location>
</feature>
<dbReference type="InterPro" id="IPR011047">
    <property type="entry name" value="Quinoprotein_ADH-like_sf"/>
</dbReference>
<dbReference type="EMBL" id="KN838714">
    <property type="protein sequence ID" value="KIJ96654.1"/>
    <property type="molecule type" value="Genomic_DNA"/>
</dbReference>
<dbReference type="Gene3D" id="3.40.50.300">
    <property type="entry name" value="P-loop containing nucleotide triphosphate hydrolases"/>
    <property type="match status" value="1"/>
</dbReference>
<accession>A0A0C9WKU3</accession>
<keyword evidence="2" id="KW-0677">Repeat</keyword>
<dbReference type="InterPro" id="IPR015943">
    <property type="entry name" value="WD40/YVTN_repeat-like_dom_sf"/>
</dbReference>
<evidence type="ECO:0008006" key="8">
    <source>
        <dbReference type="Google" id="ProtNLM"/>
    </source>
</evidence>